<accession>A0A0C1NAG6</accession>
<dbReference type="EMBL" id="JHEG04000001">
    <property type="protein sequence ID" value="KAF3884489.1"/>
    <property type="molecule type" value="Genomic_DNA"/>
</dbReference>
<dbReference type="SUPFAM" id="SSF52540">
    <property type="entry name" value="P-loop containing nucleoside triphosphate hydrolases"/>
    <property type="match status" value="1"/>
</dbReference>
<name>A0A0C1NAG6_9CYAN</name>
<gene>
    <name evidence="2" type="ORF">DA73_0225415</name>
    <name evidence="1" type="ORF">DA73_0400002645</name>
</gene>
<dbReference type="InterPro" id="IPR027417">
    <property type="entry name" value="P-loop_NTPase"/>
</dbReference>
<dbReference type="Proteomes" id="UP000029738">
    <property type="component" value="Unassembled WGS sequence"/>
</dbReference>
<dbReference type="STRING" id="1479485.DA73_0225415"/>
<comment type="caution">
    <text evidence="2">The sequence shown here is derived from an EMBL/GenBank/DDBJ whole genome shotgun (WGS) entry which is preliminary data.</text>
</comment>
<evidence type="ECO:0000313" key="3">
    <source>
        <dbReference type="Proteomes" id="UP000029738"/>
    </source>
</evidence>
<organism evidence="2">
    <name type="scientific">Tolypothrix bouteillei VB521301</name>
    <dbReference type="NCBI Taxonomy" id="1479485"/>
    <lineage>
        <taxon>Bacteria</taxon>
        <taxon>Bacillati</taxon>
        <taxon>Cyanobacteriota</taxon>
        <taxon>Cyanophyceae</taxon>
        <taxon>Nostocales</taxon>
        <taxon>Tolypothrichaceae</taxon>
        <taxon>Tolypothrix</taxon>
    </lineage>
</organism>
<evidence type="ECO:0000313" key="2">
    <source>
        <dbReference type="EMBL" id="KIE09671.1"/>
    </source>
</evidence>
<evidence type="ECO:0000313" key="1">
    <source>
        <dbReference type="EMBL" id="KAF3884489.1"/>
    </source>
</evidence>
<keyword evidence="3" id="KW-1185">Reference proteome</keyword>
<dbReference type="OrthoDB" id="9788481at2"/>
<reference evidence="1" key="2">
    <citation type="submission" date="2019-11" db="EMBL/GenBank/DDBJ databases">
        <title>Improved Assembly of Tolypothrix boutellei genome.</title>
        <authorList>
            <person name="Sarangi A.N."/>
            <person name="Mukherjee M."/>
            <person name="Ghosh S."/>
            <person name="Singh D."/>
            <person name="Das A."/>
            <person name="Kant S."/>
            <person name="Prusty A."/>
            <person name="Tripathy S."/>
        </authorList>
    </citation>
    <scope>NUCLEOTIDE SEQUENCE</scope>
    <source>
        <strain evidence="1">VB521301</strain>
    </source>
</reference>
<reference evidence="2" key="1">
    <citation type="journal article" date="2015" name="Genome Announc.">
        <title>Draft Genome Sequence of Tolypothrix boutellei Strain VB521301.</title>
        <authorList>
            <person name="Chandrababunaidu M.M."/>
            <person name="Singh D."/>
            <person name="Sen D."/>
            <person name="Bhan S."/>
            <person name="Das S."/>
            <person name="Gupta A."/>
            <person name="Adhikary S.P."/>
            <person name="Tripathy S."/>
        </authorList>
    </citation>
    <scope>NUCLEOTIDE SEQUENCE</scope>
    <source>
        <strain evidence="2">VB521301</strain>
    </source>
</reference>
<dbReference type="EMBL" id="JHEG02000054">
    <property type="protein sequence ID" value="KIE09671.1"/>
    <property type="molecule type" value="Genomic_DNA"/>
</dbReference>
<proteinExistence type="predicted"/>
<sequence>MNTLINETRVILIGGSSHTGKSTLSQSLAAKLGWSYRSTDNLARHPGRPWVGANGKAISEYVAKHYRTLSIDALFLDVLSHYEKNVLPQVEAIVHSHASDLSTERLILEGSALWPGFVANLVGKNGVKAIWLTASDQLFQNRIKRESNFYNVGEDEKYLIQKFLNRTLFYNQRMREEVECFGFMCIDVEFVSMADELLKKCMELIEVS</sequence>
<keyword evidence="2" id="KW-0808">Transferase</keyword>
<dbReference type="RefSeq" id="WP_038076189.1">
    <property type="nucleotide sequence ID" value="NZ_JHEG04000001.1"/>
</dbReference>
<dbReference type="AlphaFoldDB" id="A0A0C1NAG6"/>
<protein>
    <submittedName>
        <fullName evidence="2">2-phosphoglycerate kinase</fullName>
    </submittedName>
</protein>
<dbReference type="Gene3D" id="3.40.50.300">
    <property type="entry name" value="P-loop containing nucleotide triphosphate hydrolases"/>
    <property type="match status" value="1"/>
</dbReference>
<dbReference type="GO" id="GO:0016301">
    <property type="term" value="F:kinase activity"/>
    <property type="evidence" value="ECO:0007669"/>
    <property type="project" value="UniProtKB-KW"/>
</dbReference>
<keyword evidence="2" id="KW-0418">Kinase</keyword>